<feature type="region of interest" description="Disordered" evidence="1">
    <location>
        <begin position="228"/>
        <end position="287"/>
    </location>
</feature>
<comment type="caution">
    <text evidence="2">The sequence shown here is derived from an EMBL/GenBank/DDBJ whole genome shotgun (WGS) entry which is preliminary data.</text>
</comment>
<evidence type="ECO:0008006" key="4">
    <source>
        <dbReference type="Google" id="ProtNLM"/>
    </source>
</evidence>
<accession>A0ABT4ZI04</accession>
<dbReference type="EMBL" id="JAQBIE010000024">
    <property type="protein sequence ID" value="MDB6178970.1"/>
    <property type="molecule type" value="Genomic_DNA"/>
</dbReference>
<gene>
    <name evidence="2" type="ORF">PAF17_15875</name>
</gene>
<evidence type="ECO:0000313" key="3">
    <source>
        <dbReference type="Proteomes" id="UP001165641"/>
    </source>
</evidence>
<organism evidence="2 3">
    <name type="scientific">Paracoccus onchidii</name>
    <dbReference type="NCBI Taxonomy" id="3017813"/>
    <lineage>
        <taxon>Bacteria</taxon>
        <taxon>Pseudomonadati</taxon>
        <taxon>Pseudomonadota</taxon>
        <taxon>Alphaproteobacteria</taxon>
        <taxon>Rhodobacterales</taxon>
        <taxon>Paracoccaceae</taxon>
        <taxon>Paracoccus</taxon>
    </lineage>
</organism>
<name>A0ABT4ZI04_9RHOB</name>
<dbReference type="Proteomes" id="UP001165641">
    <property type="component" value="Unassembled WGS sequence"/>
</dbReference>
<reference evidence="2" key="1">
    <citation type="submission" date="2022-12" db="EMBL/GenBank/DDBJ databases">
        <title>Paracoccus onchidii sp. nov., isolated from a marine invertebrate from the South China Sea.</title>
        <authorList>
            <person name="Xu S."/>
            <person name="Liu Z."/>
            <person name="Xu Y."/>
        </authorList>
    </citation>
    <scope>NUCLEOTIDE SEQUENCE</scope>
    <source>
        <strain evidence="2">Z330</strain>
    </source>
</reference>
<dbReference type="RefSeq" id="WP_271890086.1">
    <property type="nucleotide sequence ID" value="NZ_JAQBIE010000024.1"/>
</dbReference>
<keyword evidence="3" id="KW-1185">Reference proteome</keyword>
<protein>
    <recommendedName>
        <fullName evidence="4">RecT family protein</fullName>
    </recommendedName>
</protein>
<feature type="compositionally biased region" description="Basic and acidic residues" evidence="1">
    <location>
        <begin position="236"/>
        <end position="259"/>
    </location>
</feature>
<evidence type="ECO:0000256" key="1">
    <source>
        <dbReference type="SAM" id="MobiDB-lite"/>
    </source>
</evidence>
<sequence length="346" mass="38223">MTAHSTAIRPTSAATGAGTTLALMDPQQFDQMQRVGKMLALSPLFPEHLRKGSEAQNIANGVLVMNMAVRLREDPLTVAQNIYFVGGRPGWNTTYMIAKANLHGVFKDPIDWDVTGTADKLSATAYAVMKGTGKRVQMTADMEMAKAEGWTRNTKYKSIPETMLRYRSAAALIRMYCPEVMIGIPLGIEVETDGMRDVTPTHARDVARDLSGDQEADDQEGSMIEDAETVEDDQPEQSKHDAQPAKEEKRQQRAADHTDNTPQEQRPSRNKKKVDDAGQGSMFTPSLSEQIKMIDTSIRELLAEGTPLDEALEMFDAQLDAIRSQDADEHAAMIEDFKSFAAKRDG</sequence>
<evidence type="ECO:0000313" key="2">
    <source>
        <dbReference type="EMBL" id="MDB6178970.1"/>
    </source>
</evidence>
<proteinExistence type="predicted"/>